<proteinExistence type="predicted"/>
<accession>A0A840FE61</accession>
<dbReference type="Pfam" id="PF00534">
    <property type="entry name" value="Glycos_transf_1"/>
    <property type="match status" value="1"/>
</dbReference>
<keyword evidence="2" id="KW-0808">Transferase</keyword>
<sequence length="377" mass="42110">MTDRTTLTFYWENLGPTHVDRLERLAADLAETHRIVALQDGEQSRVYAWASVAGTAYDTRTLFPADRRRGPLRDAWRLWRACRRTGARDVFLCHYQEPHVLIAALLLRLSRVRVHAMIDSKFDDYPRRLPRELVKSLFLLPYRGALTASRRARDYLAFFGLPPDRIALGYDTLSVDRIEALAAAPPAPDGTPFANRHFVVVARHVAKKNIALAIDAYARWRAAGPAVARDLHLCGSGPLEGELHAQVDRLGLADHVHFHGFVQTDDVASILSRTLCLLLPSIEEQFGLVVIEAQAMGVPVLASTNAGACDTLIDTGLNGFLLDPREPDAWAATMALLSEDEACWHRAAAATRDSRYRGDCRHFTAGVRHLIEREKVR</sequence>
<dbReference type="GO" id="GO:0016757">
    <property type="term" value="F:glycosyltransferase activity"/>
    <property type="evidence" value="ECO:0007669"/>
    <property type="project" value="InterPro"/>
</dbReference>
<gene>
    <name evidence="2" type="ORF">GGQ80_001793</name>
</gene>
<dbReference type="RefSeq" id="WP_183983874.1">
    <property type="nucleotide sequence ID" value="NZ_JACIEV010000004.1"/>
</dbReference>
<feature type="domain" description="Glycosyl transferase family 1" evidence="1">
    <location>
        <begin position="198"/>
        <end position="347"/>
    </location>
</feature>
<keyword evidence="3" id="KW-1185">Reference proteome</keyword>
<dbReference type="AlphaFoldDB" id="A0A840FE61"/>
<reference evidence="2 3" key="1">
    <citation type="submission" date="2020-08" db="EMBL/GenBank/DDBJ databases">
        <title>Genomic Encyclopedia of Type Strains, Phase IV (KMG-IV): sequencing the most valuable type-strain genomes for metagenomic binning, comparative biology and taxonomic classification.</title>
        <authorList>
            <person name="Goeker M."/>
        </authorList>
    </citation>
    <scope>NUCLEOTIDE SEQUENCE [LARGE SCALE GENOMIC DNA]</scope>
    <source>
        <strain evidence="2 3">YC6723</strain>
    </source>
</reference>
<dbReference type="InterPro" id="IPR001296">
    <property type="entry name" value="Glyco_trans_1"/>
</dbReference>
<dbReference type="EMBL" id="JACIEV010000004">
    <property type="protein sequence ID" value="MBB4153887.1"/>
    <property type="molecule type" value="Genomic_DNA"/>
</dbReference>
<protein>
    <submittedName>
        <fullName evidence="2">Glycosyltransferase involved in cell wall biosynthesis</fullName>
    </submittedName>
</protein>
<name>A0A840FE61_9SPHN</name>
<dbReference type="Proteomes" id="UP000529795">
    <property type="component" value="Unassembled WGS sequence"/>
</dbReference>
<dbReference type="PANTHER" id="PTHR12526">
    <property type="entry name" value="GLYCOSYLTRANSFERASE"/>
    <property type="match status" value="1"/>
</dbReference>
<evidence type="ECO:0000259" key="1">
    <source>
        <dbReference type="Pfam" id="PF00534"/>
    </source>
</evidence>
<dbReference type="SUPFAM" id="SSF53756">
    <property type="entry name" value="UDP-Glycosyltransferase/glycogen phosphorylase"/>
    <property type="match status" value="1"/>
</dbReference>
<dbReference type="Gene3D" id="3.40.50.2000">
    <property type="entry name" value="Glycogen Phosphorylase B"/>
    <property type="match status" value="2"/>
</dbReference>
<organism evidence="2 3">
    <name type="scientific">Sphingomonas jinjuensis</name>
    <dbReference type="NCBI Taxonomy" id="535907"/>
    <lineage>
        <taxon>Bacteria</taxon>
        <taxon>Pseudomonadati</taxon>
        <taxon>Pseudomonadota</taxon>
        <taxon>Alphaproteobacteria</taxon>
        <taxon>Sphingomonadales</taxon>
        <taxon>Sphingomonadaceae</taxon>
        <taxon>Sphingomonas</taxon>
    </lineage>
</organism>
<evidence type="ECO:0000313" key="2">
    <source>
        <dbReference type="EMBL" id="MBB4153887.1"/>
    </source>
</evidence>
<evidence type="ECO:0000313" key="3">
    <source>
        <dbReference type="Proteomes" id="UP000529795"/>
    </source>
</evidence>
<comment type="caution">
    <text evidence="2">The sequence shown here is derived from an EMBL/GenBank/DDBJ whole genome shotgun (WGS) entry which is preliminary data.</text>
</comment>